<evidence type="ECO:0008006" key="5">
    <source>
        <dbReference type="Google" id="ProtNLM"/>
    </source>
</evidence>
<dbReference type="RefSeq" id="WP_173013613.1">
    <property type="nucleotide sequence ID" value="NZ_JAZFBD010000044.1"/>
</dbReference>
<feature type="signal peptide" evidence="2">
    <location>
        <begin position="1"/>
        <end position="19"/>
    </location>
</feature>
<feature type="compositionally biased region" description="Polar residues" evidence="1">
    <location>
        <begin position="59"/>
        <end position="74"/>
    </location>
</feature>
<dbReference type="KEGG" id="uam:UABAM_05583"/>
<accession>A0A5S9IU38</accession>
<dbReference type="EMBL" id="AP019860">
    <property type="protein sequence ID" value="BBM87180.1"/>
    <property type="molecule type" value="Genomic_DNA"/>
</dbReference>
<evidence type="ECO:0000256" key="1">
    <source>
        <dbReference type="SAM" id="MobiDB-lite"/>
    </source>
</evidence>
<keyword evidence="2" id="KW-0732">Signal</keyword>
<organism evidence="3 4">
    <name type="scientific">Uabimicrobium amorphum</name>
    <dbReference type="NCBI Taxonomy" id="2596890"/>
    <lineage>
        <taxon>Bacteria</taxon>
        <taxon>Pseudomonadati</taxon>
        <taxon>Planctomycetota</taxon>
        <taxon>Candidatus Uabimicrobiia</taxon>
        <taxon>Candidatus Uabimicrobiales</taxon>
        <taxon>Candidatus Uabimicrobiaceae</taxon>
        <taxon>Candidatus Uabimicrobium</taxon>
    </lineage>
</organism>
<evidence type="ECO:0000313" key="3">
    <source>
        <dbReference type="EMBL" id="BBM87180.1"/>
    </source>
</evidence>
<name>A0A5S9IU38_UABAM</name>
<dbReference type="SUPFAM" id="SSF47473">
    <property type="entry name" value="EF-hand"/>
    <property type="match status" value="1"/>
</dbReference>
<protein>
    <recommendedName>
        <fullName evidence="5">EF-hand domain-containing protein</fullName>
    </recommendedName>
</protein>
<keyword evidence="4" id="KW-1185">Reference proteome</keyword>
<dbReference type="InterPro" id="IPR011992">
    <property type="entry name" value="EF-hand-dom_pair"/>
</dbReference>
<dbReference type="AlphaFoldDB" id="A0A5S9IU38"/>
<proteinExistence type="predicted"/>
<evidence type="ECO:0000313" key="4">
    <source>
        <dbReference type="Proteomes" id="UP000326354"/>
    </source>
</evidence>
<sequence>MRRLFLLVFMLIVSGAAQQNSWQEKRQRLVKLFDRDGDGQLNSEERQRLREFLQRRWQKNTNEEPQTSDSSKIFWQSRAK</sequence>
<feature type="chain" id="PRO_5025032397" description="EF-hand domain-containing protein" evidence="2">
    <location>
        <begin position="20"/>
        <end position="80"/>
    </location>
</feature>
<feature type="region of interest" description="Disordered" evidence="1">
    <location>
        <begin position="57"/>
        <end position="80"/>
    </location>
</feature>
<dbReference type="Gene3D" id="1.10.238.10">
    <property type="entry name" value="EF-hand"/>
    <property type="match status" value="1"/>
</dbReference>
<reference evidence="3 4" key="1">
    <citation type="submission" date="2019-08" db="EMBL/GenBank/DDBJ databases">
        <title>Complete genome sequence of Candidatus Uab amorphum.</title>
        <authorList>
            <person name="Shiratori T."/>
            <person name="Suzuki S."/>
            <person name="Kakizawa Y."/>
            <person name="Ishida K."/>
        </authorList>
    </citation>
    <scope>NUCLEOTIDE SEQUENCE [LARGE SCALE GENOMIC DNA]</scope>
    <source>
        <strain evidence="3 4">SRT547</strain>
    </source>
</reference>
<gene>
    <name evidence="3" type="ORF">UABAM_05583</name>
</gene>
<evidence type="ECO:0000256" key="2">
    <source>
        <dbReference type="SAM" id="SignalP"/>
    </source>
</evidence>
<dbReference type="Proteomes" id="UP000326354">
    <property type="component" value="Chromosome"/>
</dbReference>